<dbReference type="Pfam" id="PF03721">
    <property type="entry name" value="UDPG_MGDP_dh_N"/>
    <property type="match status" value="1"/>
</dbReference>
<reference evidence="9 10" key="1">
    <citation type="journal article" date="2022" name="Int. J. Syst. Evol. Microbiol.">
        <title>Neobacillus kokaensis sp. nov., isolated from soil.</title>
        <authorList>
            <person name="Yuki K."/>
            <person name="Matsubara H."/>
            <person name="Yamaguchi S."/>
        </authorList>
    </citation>
    <scope>NUCLEOTIDE SEQUENCE [LARGE SCALE GENOMIC DNA]</scope>
    <source>
        <strain evidence="9 10">LOB 377</strain>
    </source>
</reference>
<comment type="similarity">
    <text evidence="2 7">Belongs to the UDP-glucose/GDP-mannose dehydrogenase family.</text>
</comment>
<dbReference type="InterPro" id="IPR008927">
    <property type="entry name" value="6-PGluconate_DH-like_C_sf"/>
</dbReference>
<dbReference type="SMART" id="SM00984">
    <property type="entry name" value="UDPG_MGDP_dh_C"/>
    <property type="match status" value="1"/>
</dbReference>
<dbReference type="SUPFAM" id="SSF52413">
    <property type="entry name" value="UDP-glucose/GDP-mannose dehydrogenase C-terminal domain"/>
    <property type="match status" value="1"/>
</dbReference>
<dbReference type="NCBIfam" id="TIGR03026">
    <property type="entry name" value="NDP-sugDHase"/>
    <property type="match status" value="1"/>
</dbReference>
<dbReference type="Pfam" id="PF00984">
    <property type="entry name" value="UDPG_MGDP_dh"/>
    <property type="match status" value="1"/>
</dbReference>
<evidence type="ECO:0000256" key="5">
    <source>
        <dbReference type="ARBA" id="ARBA00023027"/>
    </source>
</evidence>
<comment type="caution">
    <text evidence="9">The sequence shown here is derived from an EMBL/GenBank/DDBJ whole genome shotgun (WGS) entry which is preliminary data.</text>
</comment>
<dbReference type="InterPro" id="IPR014026">
    <property type="entry name" value="UDP-Glc/GDP-Man_DH_dimer"/>
</dbReference>
<gene>
    <name evidence="9" type="primary">ywqF</name>
    <name evidence="9" type="ORF">AM1BK_21450</name>
</gene>
<dbReference type="Proteomes" id="UP000637074">
    <property type="component" value="Unassembled WGS sequence"/>
</dbReference>
<evidence type="ECO:0000313" key="10">
    <source>
        <dbReference type="Proteomes" id="UP000637074"/>
    </source>
</evidence>
<evidence type="ECO:0000259" key="8">
    <source>
        <dbReference type="SMART" id="SM00984"/>
    </source>
</evidence>
<dbReference type="InterPro" id="IPR014027">
    <property type="entry name" value="UDP-Glc/GDP-Man_DH_C"/>
</dbReference>
<comment type="pathway">
    <text evidence="1">Nucleotide-sugar biosynthesis; UDP-alpha-D-glucuronate biosynthesis; UDP-alpha-D-glucuronate from UDP-alpha-D-glucose: step 1/1.</text>
</comment>
<evidence type="ECO:0000256" key="4">
    <source>
        <dbReference type="ARBA" id="ARBA00023002"/>
    </source>
</evidence>
<dbReference type="PIRSF" id="PIRSF500134">
    <property type="entry name" value="UDPglc_DH_bac"/>
    <property type="match status" value="1"/>
</dbReference>
<dbReference type="SUPFAM" id="SSF51735">
    <property type="entry name" value="NAD(P)-binding Rossmann-fold domains"/>
    <property type="match status" value="1"/>
</dbReference>
<protein>
    <recommendedName>
        <fullName evidence="3 7">UDP-glucose 6-dehydrogenase</fullName>
        <ecNumber evidence="3 7">1.1.1.22</ecNumber>
    </recommendedName>
</protein>
<evidence type="ECO:0000313" key="9">
    <source>
        <dbReference type="EMBL" id="GHH98602.1"/>
    </source>
</evidence>
<keyword evidence="10" id="KW-1185">Reference proteome</keyword>
<name>A0ABQ3N4R0_9BACI</name>
<dbReference type="PIRSF" id="PIRSF000124">
    <property type="entry name" value="UDPglc_GDPman_dh"/>
    <property type="match status" value="1"/>
</dbReference>
<dbReference type="Pfam" id="PF03720">
    <property type="entry name" value="UDPG_MGDP_dh_C"/>
    <property type="match status" value="1"/>
</dbReference>
<evidence type="ECO:0000256" key="7">
    <source>
        <dbReference type="PIRNR" id="PIRNR000124"/>
    </source>
</evidence>
<dbReference type="EC" id="1.1.1.22" evidence="3 7"/>
<dbReference type="Gene3D" id="1.20.5.100">
    <property type="entry name" value="Cytochrome c1, transmembrane anchor, C-terminal"/>
    <property type="match status" value="1"/>
</dbReference>
<dbReference type="SUPFAM" id="SSF48179">
    <property type="entry name" value="6-phosphogluconate dehydrogenase C-terminal domain-like"/>
    <property type="match status" value="1"/>
</dbReference>
<evidence type="ECO:0000256" key="6">
    <source>
        <dbReference type="ARBA" id="ARBA00047473"/>
    </source>
</evidence>
<dbReference type="Gene3D" id="3.40.50.720">
    <property type="entry name" value="NAD(P)-binding Rossmann-like Domain"/>
    <property type="match status" value="2"/>
</dbReference>
<dbReference type="PANTHER" id="PTHR43750:SF4">
    <property type="entry name" value="UDP-GLUCOSE 6-DEHYDROGENASE YWQF"/>
    <property type="match status" value="1"/>
</dbReference>
<dbReference type="InterPro" id="IPR017476">
    <property type="entry name" value="UDP-Glc/GDP-Man"/>
</dbReference>
<evidence type="ECO:0000256" key="1">
    <source>
        <dbReference type="ARBA" id="ARBA00004701"/>
    </source>
</evidence>
<dbReference type="InterPro" id="IPR036220">
    <property type="entry name" value="UDP-Glc/GDP-Man_DH_C_sf"/>
</dbReference>
<keyword evidence="5 7" id="KW-0520">NAD</keyword>
<feature type="domain" description="UDP-glucose/GDP-mannose dehydrogenase C-terminal" evidence="8">
    <location>
        <begin position="315"/>
        <end position="417"/>
    </location>
</feature>
<dbReference type="InterPro" id="IPR028357">
    <property type="entry name" value="UDPglc_DH_bac"/>
</dbReference>
<evidence type="ECO:0000256" key="3">
    <source>
        <dbReference type="ARBA" id="ARBA00012954"/>
    </source>
</evidence>
<dbReference type="EMBL" id="BNDS01000007">
    <property type="protein sequence ID" value="GHH98602.1"/>
    <property type="molecule type" value="Genomic_DNA"/>
</dbReference>
<proteinExistence type="inferred from homology"/>
<sequence length="446" mass="49096">MKKIAIAGTGYVGLVTGVSLAEIGHDVICVDKDKRKIESLRSGKTPIYEPGLEEMMRKNMQKGKLFFTTSSFVGFKDADMIIIAVGTPKDENGTLDLQYIEQAAKEIGRNITKNNAMIVTKSTVPVGANRKIKEWIQTELKGNIKFFIAANPEFLRQGSALYDTFHGDRIIIGAESEEALDSLEALYQPFGIPIMKTDLKSAELIKTASNAFLALKISYANTIAGICEQIGANIEDVSLGIGMDSRIGTSFLKAGIGFGGSCLPKDTAALAGLANEVGEPAQLIHDILEVNKRQELSLLKKAIHRFKSLKGKNVAMLGLSFKPETDDVRDAASLTLARQLVMEGAKVTAYDPAAVENAKKVLGDLIYYADSIEQALKNADLAFIVTEWEEIRNIRLNLFYEWMREPIIFDGRNCFQLDKVKKCPLEYHSIGRPIVIGNSNVKRQLK</sequence>
<evidence type="ECO:0000256" key="2">
    <source>
        <dbReference type="ARBA" id="ARBA00006601"/>
    </source>
</evidence>
<dbReference type="RefSeq" id="WP_191272603.1">
    <property type="nucleotide sequence ID" value="NZ_BNDS01000007.1"/>
</dbReference>
<organism evidence="9 10">
    <name type="scientific">Neobacillus kokaensis</name>
    <dbReference type="NCBI Taxonomy" id="2759023"/>
    <lineage>
        <taxon>Bacteria</taxon>
        <taxon>Bacillati</taxon>
        <taxon>Bacillota</taxon>
        <taxon>Bacilli</taxon>
        <taxon>Bacillales</taxon>
        <taxon>Bacillaceae</taxon>
        <taxon>Neobacillus</taxon>
    </lineage>
</organism>
<comment type="catalytic activity">
    <reaction evidence="6 7">
        <text>UDP-alpha-D-glucose + 2 NAD(+) + H2O = UDP-alpha-D-glucuronate + 2 NADH + 3 H(+)</text>
        <dbReference type="Rhea" id="RHEA:23596"/>
        <dbReference type="ChEBI" id="CHEBI:15377"/>
        <dbReference type="ChEBI" id="CHEBI:15378"/>
        <dbReference type="ChEBI" id="CHEBI:57540"/>
        <dbReference type="ChEBI" id="CHEBI:57945"/>
        <dbReference type="ChEBI" id="CHEBI:58052"/>
        <dbReference type="ChEBI" id="CHEBI:58885"/>
        <dbReference type="EC" id="1.1.1.22"/>
    </reaction>
</comment>
<dbReference type="InterPro" id="IPR036291">
    <property type="entry name" value="NAD(P)-bd_dom_sf"/>
</dbReference>
<keyword evidence="4 7" id="KW-0560">Oxidoreductase</keyword>
<accession>A0ABQ3N4R0</accession>
<dbReference type="PANTHER" id="PTHR43750">
    <property type="entry name" value="UDP-GLUCOSE 6-DEHYDROGENASE TUAD"/>
    <property type="match status" value="1"/>
</dbReference>
<dbReference type="InterPro" id="IPR001732">
    <property type="entry name" value="UDP-Glc/GDP-Man_DH_N"/>
</dbReference>